<evidence type="ECO:0000313" key="3">
    <source>
        <dbReference type="Proteomes" id="UP000886796"/>
    </source>
</evidence>
<gene>
    <name evidence="2" type="ORF">IAB74_07805</name>
</gene>
<dbReference type="GO" id="GO:0030436">
    <property type="term" value="P:asexual sporulation"/>
    <property type="evidence" value="ECO:0007669"/>
    <property type="project" value="InterPro"/>
</dbReference>
<dbReference type="AlphaFoldDB" id="A0A9D0Z3P1"/>
<comment type="caution">
    <text evidence="2">The sequence shown here is derived from an EMBL/GenBank/DDBJ whole genome shotgun (WGS) entry which is preliminary data.</text>
</comment>
<sequence length="255" mass="26997">MTVYLDVVLLLNFLVDFLLLLGTNRLMGHPLEPGKCALGALLGSVYAGACMFPRLRFLGSWLWRLVSLWAMGCIAYGLNQSALRRSLVFAFLSFALGGLMLCLGGGGFFTVGAAAAGLCLLCMVCFGGKLGSQTLVPVELTYGDRMLHLTALLDTGNTLKDPLTGRPVLVVNAQAAEKLTGLTREQLRRPVESMGTIPGLRLIPYEAVGQSGGMLLGLRLGQVRIGKWTGSGLVAFAPEGLSGRDGYQALTGGMV</sequence>
<dbReference type="EMBL" id="DVFK01000107">
    <property type="protein sequence ID" value="HIQ68393.1"/>
    <property type="molecule type" value="Genomic_DNA"/>
</dbReference>
<keyword evidence="1" id="KW-0812">Transmembrane</keyword>
<dbReference type="GO" id="GO:0006508">
    <property type="term" value="P:proteolysis"/>
    <property type="evidence" value="ECO:0007669"/>
    <property type="project" value="InterPro"/>
</dbReference>
<protein>
    <submittedName>
        <fullName evidence="2">Sigma-E processing peptidase SpoIIGA</fullName>
    </submittedName>
</protein>
<dbReference type="InterPro" id="IPR005081">
    <property type="entry name" value="SpoIIGA"/>
</dbReference>
<evidence type="ECO:0000313" key="2">
    <source>
        <dbReference type="EMBL" id="HIQ68393.1"/>
    </source>
</evidence>
<dbReference type="GO" id="GO:0004190">
    <property type="term" value="F:aspartic-type endopeptidase activity"/>
    <property type="evidence" value="ECO:0007669"/>
    <property type="project" value="InterPro"/>
</dbReference>
<feature type="transmembrane region" description="Helical" evidence="1">
    <location>
        <begin position="61"/>
        <end position="79"/>
    </location>
</feature>
<keyword evidence="1" id="KW-0472">Membrane</keyword>
<proteinExistence type="predicted"/>
<feature type="transmembrane region" description="Helical" evidence="1">
    <location>
        <begin position="86"/>
        <end position="109"/>
    </location>
</feature>
<dbReference type="Proteomes" id="UP000886796">
    <property type="component" value="Unassembled WGS sequence"/>
</dbReference>
<keyword evidence="1" id="KW-1133">Transmembrane helix</keyword>
<accession>A0A9D0Z3P1</accession>
<evidence type="ECO:0000256" key="1">
    <source>
        <dbReference type="SAM" id="Phobius"/>
    </source>
</evidence>
<name>A0A9D0Z3P1_9FIRM</name>
<reference evidence="2" key="2">
    <citation type="journal article" date="2021" name="PeerJ">
        <title>Extensive microbial diversity within the chicken gut microbiome revealed by metagenomics and culture.</title>
        <authorList>
            <person name="Gilroy R."/>
            <person name="Ravi A."/>
            <person name="Getino M."/>
            <person name="Pursley I."/>
            <person name="Horton D.L."/>
            <person name="Alikhan N.F."/>
            <person name="Baker D."/>
            <person name="Gharbi K."/>
            <person name="Hall N."/>
            <person name="Watson M."/>
            <person name="Adriaenssens E.M."/>
            <person name="Foster-Nyarko E."/>
            <person name="Jarju S."/>
            <person name="Secka A."/>
            <person name="Antonio M."/>
            <person name="Oren A."/>
            <person name="Chaudhuri R.R."/>
            <person name="La Ragione R."/>
            <person name="Hildebrand F."/>
            <person name="Pallen M.J."/>
        </authorList>
    </citation>
    <scope>NUCLEOTIDE SEQUENCE</scope>
    <source>
        <strain evidence="2">13361</strain>
    </source>
</reference>
<feature type="transmembrane region" description="Helical" evidence="1">
    <location>
        <begin position="6"/>
        <end position="24"/>
    </location>
</feature>
<organism evidence="2 3">
    <name type="scientific">Candidatus Faecousia excrementigallinarum</name>
    <dbReference type="NCBI Taxonomy" id="2840806"/>
    <lineage>
        <taxon>Bacteria</taxon>
        <taxon>Bacillati</taxon>
        <taxon>Bacillota</taxon>
        <taxon>Clostridia</taxon>
        <taxon>Eubacteriales</taxon>
        <taxon>Oscillospiraceae</taxon>
        <taxon>Faecousia</taxon>
    </lineage>
</organism>
<reference evidence="2" key="1">
    <citation type="submission" date="2020-10" db="EMBL/GenBank/DDBJ databases">
        <authorList>
            <person name="Gilroy R."/>
        </authorList>
    </citation>
    <scope>NUCLEOTIDE SEQUENCE</scope>
    <source>
        <strain evidence="2">13361</strain>
    </source>
</reference>
<dbReference type="Pfam" id="PF03419">
    <property type="entry name" value="Peptidase_U4"/>
    <property type="match status" value="1"/>
</dbReference>